<organism evidence="2 3">
    <name type="scientific">Desulfatibacillum alkenivorans DSM 16219</name>
    <dbReference type="NCBI Taxonomy" id="1121393"/>
    <lineage>
        <taxon>Bacteria</taxon>
        <taxon>Pseudomonadati</taxon>
        <taxon>Thermodesulfobacteriota</taxon>
        <taxon>Desulfobacteria</taxon>
        <taxon>Desulfobacterales</taxon>
        <taxon>Desulfatibacillaceae</taxon>
        <taxon>Desulfatibacillum</taxon>
    </lineage>
</organism>
<evidence type="ECO:0000259" key="1">
    <source>
        <dbReference type="SMART" id="SM00347"/>
    </source>
</evidence>
<feature type="domain" description="HTH marR-type" evidence="1">
    <location>
        <begin position="29"/>
        <end position="126"/>
    </location>
</feature>
<dbReference type="GO" id="GO:0003700">
    <property type="term" value="F:DNA-binding transcription factor activity"/>
    <property type="evidence" value="ECO:0007669"/>
    <property type="project" value="InterPro"/>
</dbReference>
<evidence type="ECO:0000313" key="3">
    <source>
        <dbReference type="Proteomes" id="UP000183994"/>
    </source>
</evidence>
<dbReference type="SUPFAM" id="SSF46785">
    <property type="entry name" value="Winged helix' DNA-binding domain"/>
    <property type="match status" value="1"/>
</dbReference>
<gene>
    <name evidence="2" type="ORF">SAMN02745216_00768</name>
</gene>
<protein>
    <submittedName>
        <fullName evidence="2">DNA-binding transcriptional regulator, MarR family</fullName>
    </submittedName>
</protein>
<dbReference type="InterPro" id="IPR036388">
    <property type="entry name" value="WH-like_DNA-bd_sf"/>
</dbReference>
<keyword evidence="2" id="KW-0238">DNA-binding</keyword>
<dbReference type="Proteomes" id="UP000183994">
    <property type="component" value="Unassembled WGS sequence"/>
</dbReference>
<name>A0A1M6FAN9_9BACT</name>
<dbReference type="Pfam" id="PF01047">
    <property type="entry name" value="MarR"/>
    <property type="match status" value="1"/>
</dbReference>
<dbReference type="AlphaFoldDB" id="A0A1M6FAN9"/>
<keyword evidence="3" id="KW-1185">Reference proteome</keyword>
<dbReference type="OrthoDB" id="1551170at2"/>
<dbReference type="Gene3D" id="1.10.10.10">
    <property type="entry name" value="Winged helix-like DNA-binding domain superfamily/Winged helix DNA-binding domain"/>
    <property type="match status" value="1"/>
</dbReference>
<evidence type="ECO:0000313" key="2">
    <source>
        <dbReference type="EMBL" id="SHI94828.1"/>
    </source>
</evidence>
<dbReference type="GO" id="GO:0003677">
    <property type="term" value="F:DNA binding"/>
    <property type="evidence" value="ECO:0007669"/>
    <property type="project" value="UniProtKB-KW"/>
</dbReference>
<dbReference type="EMBL" id="FQZU01000003">
    <property type="protein sequence ID" value="SHI94828.1"/>
    <property type="molecule type" value="Genomic_DNA"/>
</dbReference>
<dbReference type="InterPro" id="IPR000835">
    <property type="entry name" value="HTH_MarR-typ"/>
</dbReference>
<reference evidence="3" key="1">
    <citation type="submission" date="2016-11" db="EMBL/GenBank/DDBJ databases">
        <authorList>
            <person name="Varghese N."/>
            <person name="Submissions S."/>
        </authorList>
    </citation>
    <scope>NUCLEOTIDE SEQUENCE [LARGE SCALE GENOMIC DNA]</scope>
    <source>
        <strain evidence="3">DSM 16219</strain>
    </source>
</reference>
<dbReference type="RefSeq" id="WP_073473039.1">
    <property type="nucleotide sequence ID" value="NZ_FQZU01000003.1"/>
</dbReference>
<accession>A0A1M6FAN9</accession>
<dbReference type="STRING" id="1121393.SAMN02745216_00768"/>
<dbReference type="SMART" id="SM00347">
    <property type="entry name" value="HTH_MARR"/>
    <property type="match status" value="1"/>
</dbReference>
<sequence>MGDSKTILNDCLYFTANALARVITRMAEEEFRTTGLSPSHAFLMMLAIDNPGIGQKELCEHLQLAPSTVTRFVDAMVNRGFLSRQSEGKMSKIFPTAKGEDLHQPITDAWESLHERYSRVLGRKEGDGLTVMIDAAYDKLNRAG</sequence>
<dbReference type="InterPro" id="IPR036390">
    <property type="entry name" value="WH_DNA-bd_sf"/>
</dbReference>
<proteinExistence type="predicted"/>